<accession>A0A345UFY6</accession>
<dbReference type="InterPro" id="IPR031025">
    <property type="entry name" value="LruC_dom"/>
</dbReference>
<dbReference type="OrthoDB" id="1204817at2"/>
<evidence type="ECO:0000259" key="3">
    <source>
        <dbReference type="Pfam" id="PF16130"/>
    </source>
</evidence>
<gene>
    <name evidence="4" type="ORF">CYPRO_0100</name>
</gene>
<feature type="domain" description="DUF4842" evidence="3">
    <location>
        <begin position="394"/>
        <end position="603"/>
    </location>
</feature>
<keyword evidence="2" id="KW-0732">Signal</keyword>
<dbReference type="PROSITE" id="PS51257">
    <property type="entry name" value="PROKAR_LIPOPROTEIN"/>
    <property type="match status" value="1"/>
</dbReference>
<dbReference type="KEGG" id="cprv:CYPRO_0100"/>
<dbReference type="Proteomes" id="UP000254808">
    <property type="component" value="Chromosome"/>
</dbReference>
<dbReference type="InterPro" id="IPR032295">
    <property type="entry name" value="DUF4842"/>
</dbReference>
<feature type="signal peptide" evidence="2">
    <location>
        <begin position="1"/>
        <end position="29"/>
    </location>
</feature>
<proteinExistence type="predicted"/>
<sequence>MKNNITSKTAGLAVLFAGMLLLSSCDTVSTSNDDPTGAFTVPKGFNFQTTTNVTLNLRASDIAAGSTVIRVYDGHPFMGGNIIRETPLTAGQSRTLNLSVGAHAQENLWVLSTLPSGLMSAHKVELSGSTAQVNVVTKRDESESDSGMLRGTFDDPGNHGFVTTGETAWAGLHGTGYTITNDFELGNTNFYENLCWVFAGGQVNGPSPITGQRAFQTQNPTENSFPNSVTTPWIEFNGTGTITFNWTQSGNPTSRRAILGLYYSDVHGNADTANPLYIQAYSANQSGVVMNATVDIPAHLTGVRRLVWNFLEVGGNNRGSLDDIVISGTLATTGAPACAPTGGSANQTEFVNHYPAANVFGTLAFEDNWPGFGDYDMNDLVLGYNIREITNANDEVIRIEMTHQIRAIGGVLRTGFGYQFPFEASAVASVNGQRLNTSLVSNDANGTEAGQDSAVVILWDNSTENMPTFSNVVPGRFTEYDVIESTITFNNPVPKSEVGNAPYNPFIFVHGIRNGEPFGGRGHEVHLKGMPPTSLADENIFGDASDASDPENGLYYQSKDGLNWAIHIPVPFVYPRSQTAITDAYTNFKAWAENGGTAFPDWYVDVEGNLNEEKVYRRPQN</sequence>
<protein>
    <submittedName>
        <fullName evidence="4">LruC domain-containing protein</fullName>
    </submittedName>
</protein>
<dbReference type="Pfam" id="PF16130">
    <property type="entry name" value="DUF4842"/>
    <property type="match status" value="1"/>
</dbReference>
<reference evidence="4 5" key="1">
    <citation type="submission" date="2018-03" db="EMBL/GenBank/DDBJ databases">
        <title>Phenotypic and genomic properties of Cyclonatronum proteinivorum gen. nov., sp. nov., a haloalkaliphilic bacteroidete from soda lakes possessing Na+-translocating rhodopsin.</title>
        <authorList>
            <person name="Toshchakov S.V."/>
            <person name="Korzhenkov A."/>
            <person name="Samarov N.I."/>
            <person name="Kublanov I.V."/>
            <person name="Muntyan M.S."/>
            <person name="Sorokin D.Y."/>
        </authorList>
    </citation>
    <scope>NUCLEOTIDE SEQUENCE [LARGE SCALE GENOMIC DNA]</scope>
    <source>
        <strain evidence="4 5">Omega</strain>
    </source>
</reference>
<name>A0A345UFY6_9BACT</name>
<feature type="region of interest" description="Disordered" evidence="1">
    <location>
        <begin position="138"/>
        <end position="157"/>
    </location>
</feature>
<dbReference type="AlphaFoldDB" id="A0A345UFY6"/>
<evidence type="ECO:0000256" key="2">
    <source>
        <dbReference type="SAM" id="SignalP"/>
    </source>
</evidence>
<evidence type="ECO:0000256" key="1">
    <source>
        <dbReference type="SAM" id="MobiDB-lite"/>
    </source>
</evidence>
<evidence type="ECO:0000313" key="5">
    <source>
        <dbReference type="Proteomes" id="UP000254808"/>
    </source>
</evidence>
<evidence type="ECO:0000313" key="4">
    <source>
        <dbReference type="EMBL" id="AXI99387.1"/>
    </source>
</evidence>
<organism evidence="4 5">
    <name type="scientific">Cyclonatronum proteinivorum</name>
    <dbReference type="NCBI Taxonomy" id="1457365"/>
    <lineage>
        <taxon>Bacteria</taxon>
        <taxon>Pseudomonadati</taxon>
        <taxon>Balneolota</taxon>
        <taxon>Balneolia</taxon>
        <taxon>Balneolales</taxon>
        <taxon>Cyclonatronaceae</taxon>
        <taxon>Cyclonatronum</taxon>
    </lineage>
</organism>
<feature type="chain" id="PRO_5016666073" evidence="2">
    <location>
        <begin position="30"/>
        <end position="621"/>
    </location>
</feature>
<dbReference type="EMBL" id="CP027806">
    <property type="protein sequence ID" value="AXI99387.1"/>
    <property type="molecule type" value="Genomic_DNA"/>
</dbReference>
<keyword evidence="5" id="KW-1185">Reference proteome</keyword>
<dbReference type="NCBIfam" id="TIGR04456">
    <property type="entry name" value="LruC_dom"/>
    <property type="match status" value="1"/>
</dbReference>
<dbReference type="RefSeq" id="WP_114982630.1">
    <property type="nucleotide sequence ID" value="NZ_CP027806.1"/>
</dbReference>